<dbReference type="Pfam" id="PF05992">
    <property type="entry name" value="SbmA_BacA"/>
    <property type="match status" value="1"/>
</dbReference>
<feature type="non-terminal residue" evidence="2">
    <location>
        <position position="102"/>
    </location>
</feature>
<gene>
    <name evidence="2" type="ORF">METZ01_LOCUS187895</name>
</gene>
<sequence>MIKSFYRSKEWAMWAYGGGLALIVSLWLQVQMSVAINTWYGKFYDLLQNAKDYVDKPQEGITSLYEQLVSLQYILTGFDGNPSFAVIAFPYIALAIFTGWFT</sequence>
<accession>A0A382DBH3</accession>
<keyword evidence="1" id="KW-0472">Membrane</keyword>
<organism evidence="2">
    <name type="scientific">marine metagenome</name>
    <dbReference type="NCBI Taxonomy" id="408172"/>
    <lineage>
        <taxon>unclassified sequences</taxon>
        <taxon>metagenomes</taxon>
        <taxon>ecological metagenomes</taxon>
    </lineage>
</organism>
<keyword evidence="1" id="KW-0812">Transmembrane</keyword>
<evidence type="ECO:0000313" key="2">
    <source>
        <dbReference type="EMBL" id="SVB35041.1"/>
    </source>
</evidence>
<dbReference type="GO" id="GO:1904680">
    <property type="term" value="F:peptide transmembrane transporter activity"/>
    <property type="evidence" value="ECO:0007669"/>
    <property type="project" value="InterPro"/>
</dbReference>
<keyword evidence="1" id="KW-1133">Transmembrane helix</keyword>
<reference evidence="2" key="1">
    <citation type="submission" date="2018-05" db="EMBL/GenBank/DDBJ databases">
        <authorList>
            <person name="Lanie J.A."/>
            <person name="Ng W.-L."/>
            <person name="Kazmierczak K.M."/>
            <person name="Andrzejewski T.M."/>
            <person name="Davidsen T.M."/>
            <person name="Wayne K.J."/>
            <person name="Tettelin H."/>
            <person name="Glass J.I."/>
            <person name="Rusch D."/>
            <person name="Podicherti R."/>
            <person name="Tsui H.-C.T."/>
            <person name="Winkler M.E."/>
        </authorList>
    </citation>
    <scope>NUCLEOTIDE SEQUENCE</scope>
</reference>
<dbReference type="InterPro" id="IPR009248">
    <property type="entry name" value="SbmA_BacA"/>
</dbReference>
<dbReference type="GO" id="GO:0016020">
    <property type="term" value="C:membrane"/>
    <property type="evidence" value="ECO:0007669"/>
    <property type="project" value="InterPro"/>
</dbReference>
<feature type="transmembrane region" description="Helical" evidence="1">
    <location>
        <begin position="83"/>
        <end position="101"/>
    </location>
</feature>
<protein>
    <recommendedName>
        <fullName evidence="3">ABC transmembrane type-1 domain-containing protein</fullName>
    </recommendedName>
</protein>
<dbReference type="GO" id="GO:0015833">
    <property type="term" value="P:peptide transport"/>
    <property type="evidence" value="ECO:0007669"/>
    <property type="project" value="InterPro"/>
</dbReference>
<feature type="transmembrane region" description="Helical" evidence="1">
    <location>
        <begin position="12"/>
        <end position="30"/>
    </location>
</feature>
<evidence type="ECO:0008006" key="3">
    <source>
        <dbReference type="Google" id="ProtNLM"/>
    </source>
</evidence>
<feature type="non-terminal residue" evidence="2">
    <location>
        <position position="1"/>
    </location>
</feature>
<evidence type="ECO:0000256" key="1">
    <source>
        <dbReference type="SAM" id="Phobius"/>
    </source>
</evidence>
<name>A0A382DBH3_9ZZZZ</name>
<dbReference type="EMBL" id="UINC01038270">
    <property type="protein sequence ID" value="SVB35041.1"/>
    <property type="molecule type" value="Genomic_DNA"/>
</dbReference>
<proteinExistence type="predicted"/>
<dbReference type="AlphaFoldDB" id="A0A382DBH3"/>